<reference evidence="3 4" key="2">
    <citation type="submission" date="2016-10" db="EMBL/GenBank/DDBJ databases">
        <authorList>
            <person name="Varghese N."/>
            <person name="Submissions S."/>
        </authorList>
    </citation>
    <scope>NUCLEOTIDE SEQUENCE [LARGE SCALE GENOMIC DNA]</scope>
    <source>
        <strain evidence="1 4">CDM_1</strain>
        <strain evidence="3">CDM_6</strain>
    </source>
</reference>
<dbReference type="Proteomes" id="UP000324021">
    <property type="component" value="Unassembled WGS sequence"/>
</dbReference>
<dbReference type="InterPro" id="IPR036866">
    <property type="entry name" value="RibonucZ/Hydroxyglut_hydro"/>
</dbReference>
<evidence type="ECO:0000313" key="4">
    <source>
        <dbReference type="Proteomes" id="UP000324021"/>
    </source>
</evidence>
<dbReference type="Proteomes" id="UP000199320">
    <property type="component" value="Unassembled WGS sequence"/>
</dbReference>
<dbReference type="InterPro" id="IPR050114">
    <property type="entry name" value="UPF0173_UPF0282_UlaG_hydrolase"/>
</dbReference>
<evidence type="ECO:0000313" key="2">
    <source>
        <dbReference type="EMBL" id="SET68597.1"/>
    </source>
</evidence>
<gene>
    <name evidence="2" type="ORF">SAMN04488694_11083</name>
    <name evidence="1" type="ORF">SAMN05192552_100563</name>
</gene>
<protein>
    <submittedName>
        <fullName evidence="1">L-ascorbate metabolism protein UlaG, beta-lactamase superfamily</fullName>
    </submittedName>
</protein>
<proteinExistence type="predicted"/>
<evidence type="ECO:0000313" key="3">
    <source>
        <dbReference type="Proteomes" id="UP000199320"/>
    </source>
</evidence>
<dbReference type="EMBL" id="FMZP01000005">
    <property type="protein sequence ID" value="SDC57534.1"/>
    <property type="molecule type" value="Genomic_DNA"/>
</dbReference>
<dbReference type="Gene3D" id="3.60.15.10">
    <property type="entry name" value="Ribonuclease Z/Hydroxyacylglutathione hydrolase-like"/>
    <property type="match status" value="1"/>
</dbReference>
<dbReference type="Pfam" id="PF13483">
    <property type="entry name" value="Lactamase_B_3"/>
    <property type="match status" value="1"/>
</dbReference>
<accession>A0A1G6MQM2</accession>
<name>A0A1G6MQM2_9EURY</name>
<dbReference type="RefSeq" id="WP_092933100.1">
    <property type="nucleotide sequence ID" value="NZ_FMZP01000005.1"/>
</dbReference>
<dbReference type="PANTHER" id="PTHR43546">
    <property type="entry name" value="UPF0173 METAL-DEPENDENT HYDROLASE MJ1163-RELATED"/>
    <property type="match status" value="1"/>
</dbReference>
<sequence>MSVDYEGLTFERLGHASKRLETTDGTIIYIDPWSEVLEDEPGDGDVIFVTHDDFDHYDPEAIAAVAGPDVTIATYEAIDTSDLAFDVVDLPYEGETTVAGIDVQTIPAYNDPDGNHVDEDGEPFHADGEVIGLLLALEGTTVLCPSDTDFLPHHESLAADVLVPPIGGHFTMNRAEAADLARSVDAELVLPEHYDTFEPIETDAEAFAADLEADGIRVELF</sequence>
<dbReference type="PANTHER" id="PTHR43546:SF8">
    <property type="entry name" value="METALLO-BETA-LACTAMASE DOMAIN-CONTAINING PROTEIN"/>
    <property type="match status" value="1"/>
</dbReference>
<organism evidence="1 4">
    <name type="scientific">Natrinema hispanicum</name>
    <dbReference type="NCBI Taxonomy" id="392421"/>
    <lineage>
        <taxon>Archaea</taxon>
        <taxon>Methanobacteriati</taxon>
        <taxon>Methanobacteriota</taxon>
        <taxon>Stenosarchaea group</taxon>
        <taxon>Halobacteria</taxon>
        <taxon>Halobacteriales</taxon>
        <taxon>Natrialbaceae</taxon>
        <taxon>Natrinema</taxon>
    </lineage>
</organism>
<dbReference type="AlphaFoldDB" id="A0A1G6MQM2"/>
<evidence type="ECO:0000313" key="1">
    <source>
        <dbReference type="EMBL" id="SDC57534.1"/>
    </source>
</evidence>
<reference evidence="2" key="1">
    <citation type="submission" date="2016-10" db="EMBL/GenBank/DDBJ databases">
        <authorList>
            <person name="de Groot N.N."/>
        </authorList>
    </citation>
    <scope>NUCLEOTIDE SEQUENCE [LARGE SCALE GENOMIC DNA]</scope>
    <source>
        <strain evidence="2">CDM_6</strain>
    </source>
</reference>
<dbReference type="OrthoDB" id="337606at2157"/>
<dbReference type="SUPFAM" id="SSF56281">
    <property type="entry name" value="Metallo-hydrolase/oxidoreductase"/>
    <property type="match status" value="1"/>
</dbReference>
<dbReference type="EMBL" id="FOIC01000010">
    <property type="protein sequence ID" value="SET68597.1"/>
    <property type="molecule type" value="Genomic_DNA"/>
</dbReference>
<keyword evidence="3" id="KW-1185">Reference proteome</keyword>